<dbReference type="PROSITE" id="PS51892">
    <property type="entry name" value="SUBTILASE"/>
    <property type="match status" value="1"/>
</dbReference>
<gene>
    <name evidence="7" type="primary">LOC110767760</name>
</gene>
<accession>A0A6P5TI74</accession>
<dbReference type="InterPro" id="IPR045051">
    <property type="entry name" value="SBT"/>
</dbReference>
<dbReference type="AlphaFoldDB" id="A0A6P5TI74"/>
<evidence type="ECO:0000313" key="7">
    <source>
        <dbReference type="RefSeq" id="XP_021827098.1"/>
    </source>
</evidence>
<dbReference type="InterPro" id="IPR000209">
    <property type="entry name" value="Peptidase_S8/S53_dom"/>
</dbReference>
<evidence type="ECO:0000256" key="2">
    <source>
        <dbReference type="ARBA" id="ARBA00011073"/>
    </source>
</evidence>
<dbReference type="SUPFAM" id="SSF52743">
    <property type="entry name" value="Subtilisin-like"/>
    <property type="match status" value="1"/>
</dbReference>
<dbReference type="GO" id="GO:0006508">
    <property type="term" value="P:proteolysis"/>
    <property type="evidence" value="ECO:0007669"/>
    <property type="project" value="InterPro"/>
</dbReference>
<dbReference type="KEGG" id="pavi:110767760"/>
<dbReference type="GO" id="GO:0005576">
    <property type="term" value="C:extracellular region"/>
    <property type="evidence" value="ECO:0007669"/>
    <property type="project" value="UniProtKB-SubCell"/>
</dbReference>
<dbReference type="RefSeq" id="XP_021827098.1">
    <property type="nucleotide sequence ID" value="XM_021971406.1"/>
</dbReference>
<dbReference type="Proteomes" id="UP000515124">
    <property type="component" value="Unplaced"/>
</dbReference>
<comment type="caution">
    <text evidence="4">Lacks conserved residue(s) required for the propagation of feature annotation.</text>
</comment>
<sequence>MAVKLNTLAAKESLIYSNSRSFNGFVAKFLDEAATILGGEEMEDVATVTDCCSFIQEDHGTSWDYLGPIKIIGVRYYNSQNFYDTTDIIPLRDSVGHGTHTASIAAGREVAGASVFGLAQGIATSGIPNARIAVYKVCWAMGCSIADILAAFDDAIADGVDIISASFGMSAAYTFTDPVAIGSFHALKKGILTITAAGNYGPLRASISNVSPWLLTVGASTIDRKFVTQLALGNGKTFMGSAINNFDLKGDMFPLIWGGDASNYPVNANSETSKYCNAGDFDSQKIKGKIVLCNYRSNDAGILHTDGVGVVMPFQSVDDPDFLFRIATTLISPEEIPKVPDYIKTSKNPKATILVIETWKDLYAPYVPSFSSRGPNLMVPDILKPDLIAPAAAHPRWSPTAIKSALMTTAYVVDPKKHENEREFAYGLGLLNPTKAVDPGLVFDASEKDYVDFFANKATTPPR</sequence>
<comment type="subcellular location">
    <subcellularLocation>
        <location evidence="1">Secreted</location>
    </subcellularLocation>
</comment>
<evidence type="ECO:0000256" key="3">
    <source>
        <dbReference type="ARBA" id="ARBA00022729"/>
    </source>
</evidence>
<name>A0A6P5TI74_PRUAV</name>
<dbReference type="Gene3D" id="3.40.50.200">
    <property type="entry name" value="Peptidase S8/S53 domain"/>
    <property type="match status" value="2"/>
</dbReference>
<dbReference type="Gene3D" id="3.50.30.30">
    <property type="match status" value="1"/>
</dbReference>
<feature type="domain" description="Peptidase S8/S53" evidence="5">
    <location>
        <begin position="78"/>
        <end position="391"/>
    </location>
</feature>
<dbReference type="PANTHER" id="PTHR10795">
    <property type="entry name" value="PROPROTEIN CONVERTASE SUBTILISIN/KEXIN"/>
    <property type="match status" value="1"/>
</dbReference>
<reference evidence="7" key="1">
    <citation type="submission" date="2025-08" db="UniProtKB">
        <authorList>
            <consortium name="RefSeq"/>
        </authorList>
    </citation>
    <scope>IDENTIFICATION</scope>
</reference>
<evidence type="ECO:0000256" key="4">
    <source>
        <dbReference type="PROSITE-ProRule" id="PRU01240"/>
    </source>
</evidence>
<dbReference type="GeneID" id="110767760"/>
<organism evidence="6 7">
    <name type="scientific">Prunus avium</name>
    <name type="common">Cherry</name>
    <name type="synonym">Cerasus avium</name>
    <dbReference type="NCBI Taxonomy" id="42229"/>
    <lineage>
        <taxon>Eukaryota</taxon>
        <taxon>Viridiplantae</taxon>
        <taxon>Streptophyta</taxon>
        <taxon>Embryophyta</taxon>
        <taxon>Tracheophyta</taxon>
        <taxon>Spermatophyta</taxon>
        <taxon>Magnoliopsida</taxon>
        <taxon>eudicotyledons</taxon>
        <taxon>Gunneridae</taxon>
        <taxon>Pentapetalae</taxon>
        <taxon>rosids</taxon>
        <taxon>fabids</taxon>
        <taxon>Rosales</taxon>
        <taxon>Rosaceae</taxon>
        <taxon>Amygdaloideae</taxon>
        <taxon>Amygdaleae</taxon>
        <taxon>Prunus</taxon>
    </lineage>
</organism>
<evidence type="ECO:0000256" key="1">
    <source>
        <dbReference type="ARBA" id="ARBA00004613"/>
    </source>
</evidence>
<dbReference type="CDD" id="cd02120">
    <property type="entry name" value="PA_subtilisin_like"/>
    <property type="match status" value="1"/>
</dbReference>
<keyword evidence="6" id="KW-1185">Reference proteome</keyword>
<proteinExistence type="inferred from homology"/>
<comment type="similarity">
    <text evidence="2 4">Belongs to the peptidase S8 family.</text>
</comment>
<dbReference type="GO" id="GO:0004252">
    <property type="term" value="F:serine-type endopeptidase activity"/>
    <property type="evidence" value="ECO:0007669"/>
    <property type="project" value="InterPro"/>
</dbReference>
<evidence type="ECO:0000259" key="5">
    <source>
        <dbReference type="Pfam" id="PF00082"/>
    </source>
</evidence>
<dbReference type="InterPro" id="IPR036852">
    <property type="entry name" value="Peptidase_S8/S53_dom_sf"/>
</dbReference>
<protein>
    <submittedName>
        <fullName evidence="7">Subtilisin-like protease SBT4.3</fullName>
    </submittedName>
</protein>
<evidence type="ECO:0000313" key="6">
    <source>
        <dbReference type="Proteomes" id="UP000515124"/>
    </source>
</evidence>
<keyword evidence="3" id="KW-0732">Signal</keyword>
<dbReference type="Pfam" id="PF00082">
    <property type="entry name" value="Peptidase_S8"/>
    <property type="match status" value="1"/>
</dbReference>